<evidence type="ECO:0000256" key="6">
    <source>
        <dbReference type="ARBA" id="ARBA00022824"/>
    </source>
</evidence>
<dbReference type="PANTHER" id="PTHR19315">
    <property type="entry name" value="ER MEMBRANE PROTEIN COMPLEX SUBUNIT 4"/>
    <property type="match status" value="1"/>
</dbReference>
<dbReference type="GO" id="GO:0072546">
    <property type="term" value="C:EMC complex"/>
    <property type="evidence" value="ECO:0007669"/>
    <property type="project" value="EnsemblMetazoa"/>
</dbReference>
<dbReference type="EMBL" id="CM002912">
    <property type="protein sequence ID" value="KMZ01242.1"/>
    <property type="molecule type" value="Genomic_DNA"/>
</dbReference>
<evidence type="ECO:0000256" key="3">
    <source>
        <dbReference type="ARBA" id="ARBA00011276"/>
    </source>
</evidence>
<comment type="subcellular location">
    <subcellularLocation>
        <location evidence="1">Endoplasmic reticulum membrane</location>
        <topology evidence="1">Multi-pass membrane protein</topology>
    </subcellularLocation>
</comment>
<proteinExistence type="inferred from homology"/>
<gene>
    <name evidence="11" type="primary">Dsim\GD12050</name>
    <name evidence="11" type="ORF">Dsimw501_GD12050</name>
</gene>
<dbReference type="PIRSF" id="PIRSF017207">
    <property type="entry name" value="UCP017207_TM-p85"/>
    <property type="match status" value="1"/>
</dbReference>
<comment type="subunit">
    <text evidence="3">Component of the ER membrane protein complex (EMC).</text>
</comment>
<evidence type="ECO:0000256" key="7">
    <source>
        <dbReference type="ARBA" id="ARBA00022989"/>
    </source>
</evidence>
<dbReference type="GO" id="GO:0071816">
    <property type="term" value="P:tail-anchored membrane protein insertion into ER membrane"/>
    <property type="evidence" value="ECO:0007669"/>
    <property type="project" value="EnsemblMetazoa"/>
</dbReference>
<name>A0A0J9S010_DROSI</name>
<dbReference type="InterPro" id="IPR009445">
    <property type="entry name" value="TMEM85/Emc4"/>
</dbReference>
<keyword evidence="6" id="KW-0256">Endoplasmic reticulum</keyword>
<reference evidence="11" key="3">
    <citation type="submission" date="2015-04" db="EMBL/GenBank/DDBJ databases">
        <authorList>
            <consortium name="FlyBase"/>
        </authorList>
    </citation>
    <scope>NUCLEOTIDE SEQUENCE</scope>
    <source>
        <strain evidence="11">W501</strain>
    </source>
</reference>
<comment type="similarity">
    <text evidence="2 9">Belongs to the EMC4 family.</text>
</comment>
<evidence type="ECO:0000256" key="9">
    <source>
        <dbReference type="PIRNR" id="PIRNR017207"/>
    </source>
</evidence>
<evidence type="ECO:0000313" key="11">
    <source>
        <dbReference type="EMBL" id="KMZ01242.1"/>
    </source>
</evidence>
<dbReference type="OrthoDB" id="369569at2759"/>
<evidence type="ECO:0000256" key="4">
    <source>
        <dbReference type="ARBA" id="ARBA00020820"/>
    </source>
</evidence>
<protein>
    <recommendedName>
        <fullName evidence="4 9">ER membrane protein complex subunit 4</fullName>
    </recommendedName>
</protein>
<dbReference type="Bgee" id="FBgn0183789">
    <property type="expression patterns" value="Expressed in embryo and 3 other cell types or tissues"/>
</dbReference>
<dbReference type="Pfam" id="PF06417">
    <property type="entry name" value="EMC4"/>
    <property type="match status" value="1"/>
</dbReference>
<feature type="transmembrane region" description="Helical" evidence="10">
    <location>
        <begin position="68"/>
        <end position="90"/>
    </location>
</feature>
<evidence type="ECO:0000256" key="10">
    <source>
        <dbReference type="SAM" id="Phobius"/>
    </source>
</evidence>
<accession>A0A0J9S010</accession>
<dbReference type="KEGG" id="dsi:Dsimw501_GD12050"/>
<reference evidence="11" key="1">
    <citation type="journal article" date="2013" name="Genome Res.">
        <title>A second-generation assembly of the Drosophila simulans genome provides new insights into patterns of lineage-specific divergence.</title>
        <authorList>
            <person name="Hu T.T."/>
            <person name="Eisen M.B."/>
            <person name="Thornton K.R."/>
            <person name="Andolfatto P."/>
        </authorList>
    </citation>
    <scope>NUCLEOTIDE SEQUENCE [LARGE SCALE GENOMIC DNA]</scope>
    <source>
        <strain evidence="11">W501</strain>
    </source>
</reference>
<dbReference type="Proteomes" id="UP000035880">
    <property type="component" value="Chromosome 3L"/>
</dbReference>
<dbReference type="AlphaFoldDB" id="A0A0J9S010"/>
<keyword evidence="7 10" id="KW-1133">Transmembrane helix</keyword>
<evidence type="ECO:0000256" key="5">
    <source>
        <dbReference type="ARBA" id="ARBA00022692"/>
    </source>
</evidence>
<keyword evidence="5 10" id="KW-0812">Transmembrane</keyword>
<evidence type="ECO:0000256" key="8">
    <source>
        <dbReference type="ARBA" id="ARBA00023136"/>
    </source>
</evidence>
<evidence type="ECO:0000256" key="2">
    <source>
        <dbReference type="ARBA" id="ARBA00007715"/>
    </source>
</evidence>
<evidence type="ECO:0000256" key="1">
    <source>
        <dbReference type="ARBA" id="ARBA00004477"/>
    </source>
</evidence>
<dbReference type="GO" id="GO:0032977">
    <property type="term" value="F:membrane insertase activity"/>
    <property type="evidence" value="ECO:0007669"/>
    <property type="project" value="EnsemblMetazoa"/>
</dbReference>
<reference evidence="11" key="2">
    <citation type="submission" date="2014-06" db="EMBL/GenBank/DDBJ databases">
        <authorList>
            <person name="Hu T."/>
            <person name="Eisen M.B."/>
            <person name="Thornton K.R."/>
            <person name="Andolfatto P."/>
        </authorList>
    </citation>
    <scope>NUCLEOTIDE SEQUENCE</scope>
    <source>
        <strain evidence="11">W501</strain>
    </source>
</reference>
<keyword evidence="8 9" id="KW-0472">Membrane</keyword>
<sequence>MSAKQNSKKFKWALDFNVSKNADIPSPLGYNPSALVNQSEVVRDQRLVIKKSWDLALGPLKNIPMNLFIMYMSGNSISIFPIMMVGMMLIRPIKAIFTTQVTSKMAEGAQGTGQRIVYFLGNLANVALALYKCHSMGLLPTHASDWLAFVQPQTRLEYYGGGVSFV</sequence>
<organism evidence="11">
    <name type="scientific">Drosophila simulans</name>
    <name type="common">Fruit fly</name>
    <dbReference type="NCBI Taxonomy" id="7240"/>
    <lineage>
        <taxon>Eukaryota</taxon>
        <taxon>Metazoa</taxon>
        <taxon>Ecdysozoa</taxon>
        <taxon>Arthropoda</taxon>
        <taxon>Hexapoda</taxon>
        <taxon>Insecta</taxon>
        <taxon>Pterygota</taxon>
        <taxon>Neoptera</taxon>
        <taxon>Endopterygota</taxon>
        <taxon>Diptera</taxon>
        <taxon>Brachycera</taxon>
        <taxon>Muscomorpha</taxon>
        <taxon>Ephydroidea</taxon>
        <taxon>Drosophilidae</taxon>
        <taxon>Drosophila</taxon>
        <taxon>Sophophora</taxon>
    </lineage>
</organism>